<feature type="region of interest" description="Disordered" evidence="1">
    <location>
        <begin position="85"/>
        <end position="163"/>
    </location>
</feature>
<sequence length="206" mass="22779">PSDHLHDRVNCTYEMPLSSELQSFDPVLVQQMQSSAELTVHLTLSQTESGPAMYETLSDCEKECEYDDVDETNRKSRSVNTVLVSGEKGIEQPPALCDKKEENKDHVYAVVHKERKGRASSEASAPKKSSDRPQEGTSGLPLNRGSCVDCIGRSSHPTDSGLQNNINIAESETLQPSGSIDYLYAAVDKTKKKRKKPQVIITFHKS</sequence>
<dbReference type="AlphaFoldDB" id="A0AAU9WV24"/>
<gene>
    <name evidence="2" type="ORF">PMEA_00012003</name>
</gene>
<name>A0AAU9WV24_9CNID</name>
<dbReference type="EMBL" id="CALNXJ010000021">
    <property type="protein sequence ID" value="CAH3126251.1"/>
    <property type="molecule type" value="Genomic_DNA"/>
</dbReference>
<feature type="non-terminal residue" evidence="2">
    <location>
        <position position="1"/>
    </location>
</feature>
<proteinExistence type="predicted"/>
<keyword evidence="3" id="KW-1185">Reference proteome</keyword>
<evidence type="ECO:0000313" key="2">
    <source>
        <dbReference type="EMBL" id="CAH3126251.1"/>
    </source>
</evidence>
<organism evidence="2 3">
    <name type="scientific">Pocillopora meandrina</name>
    <dbReference type="NCBI Taxonomy" id="46732"/>
    <lineage>
        <taxon>Eukaryota</taxon>
        <taxon>Metazoa</taxon>
        <taxon>Cnidaria</taxon>
        <taxon>Anthozoa</taxon>
        <taxon>Hexacorallia</taxon>
        <taxon>Scleractinia</taxon>
        <taxon>Astrocoeniina</taxon>
        <taxon>Pocilloporidae</taxon>
        <taxon>Pocillopora</taxon>
    </lineage>
</organism>
<feature type="compositionally biased region" description="Basic and acidic residues" evidence="1">
    <location>
        <begin position="97"/>
        <end position="107"/>
    </location>
</feature>
<accession>A0AAU9WV24</accession>
<comment type="caution">
    <text evidence="2">The sequence shown here is derived from an EMBL/GenBank/DDBJ whole genome shotgun (WGS) entry which is preliminary data.</text>
</comment>
<evidence type="ECO:0000313" key="3">
    <source>
        <dbReference type="Proteomes" id="UP001159428"/>
    </source>
</evidence>
<protein>
    <submittedName>
        <fullName evidence="2">Uncharacterized protein</fullName>
    </submittedName>
</protein>
<dbReference type="Proteomes" id="UP001159428">
    <property type="component" value="Unassembled WGS sequence"/>
</dbReference>
<reference evidence="2 3" key="1">
    <citation type="submission" date="2022-05" db="EMBL/GenBank/DDBJ databases">
        <authorList>
            <consortium name="Genoscope - CEA"/>
            <person name="William W."/>
        </authorList>
    </citation>
    <scope>NUCLEOTIDE SEQUENCE [LARGE SCALE GENOMIC DNA]</scope>
</reference>
<evidence type="ECO:0000256" key="1">
    <source>
        <dbReference type="SAM" id="MobiDB-lite"/>
    </source>
</evidence>